<dbReference type="EMBL" id="JAHRIO010098045">
    <property type="protein sequence ID" value="MEQ2190276.1"/>
    <property type="molecule type" value="Genomic_DNA"/>
</dbReference>
<name>A0ABV0Q3B7_9TELE</name>
<comment type="caution">
    <text evidence="1">The sequence shown here is derived from an EMBL/GenBank/DDBJ whole genome shotgun (WGS) entry which is preliminary data.</text>
</comment>
<organism evidence="1 2">
    <name type="scientific">Goodea atripinnis</name>
    <dbReference type="NCBI Taxonomy" id="208336"/>
    <lineage>
        <taxon>Eukaryota</taxon>
        <taxon>Metazoa</taxon>
        <taxon>Chordata</taxon>
        <taxon>Craniata</taxon>
        <taxon>Vertebrata</taxon>
        <taxon>Euteleostomi</taxon>
        <taxon>Actinopterygii</taxon>
        <taxon>Neopterygii</taxon>
        <taxon>Teleostei</taxon>
        <taxon>Neoteleostei</taxon>
        <taxon>Acanthomorphata</taxon>
        <taxon>Ovalentaria</taxon>
        <taxon>Atherinomorphae</taxon>
        <taxon>Cyprinodontiformes</taxon>
        <taxon>Goodeidae</taxon>
        <taxon>Goodea</taxon>
    </lineage>
</organism>
<keyword evidence="2" id="KW-1185">Reference proteome</keyword>
<gene>
    <name evidence="1" type="ORF">GOODEAATRI_034149</name>
</gene>
<evidence type="ECO:0000313" key="2">
    <source>
        <dbReference type="Proteomes" id="UP001476798"/>
    </source>
</evidence>
<accession>A0ABV0Q3B7</accession>
<proteinExistence type="predicted"/>
<dbReference type="Proteomes" id="UP001476798">
    <property type="component" value="Unassembled WGS sequence"/>
</dbReference>
<sequence>MPELVTSAAAAVAAAAVVAPELVMPSTASSQLKSAAAPSVLRTPTEVADQRFTPLCFSPYSLEFMRQVLRRGKVLTDLIIHLLVSGDSPEYTLEVLDQRLGD</sequence>
<protein>
    <recommendedName>
        <fullName evidence="3">Secreted protein</fullName>
    </recommendedName>
</protein>
<evidence type="ECO:0000313" key="1">
    <source>
        <dbReference type="EMBL" id="MEQ2190276.1"/>
    </source>
</evidence>
<evidence type="ECO:0008006" key="3">
    <source>
        <dbReference type="Google" id="ProtNLM"/>
    </source>
</evidence>
<reference evidence="1 2" key="1">
    <citation type="submission" date="2021-06" db="EMBL/GenBank/DDBJ databases">
        <authorList>
            <person name="Palmer J.M."/>
        </authorList>
    </citation>
    <scope>NUCLEOTIDE SEQUENCE [LARGE SCALE GENOMIC DNA]</scope>
    <source>
        <strain evidence="1 2">GA_2019</strain>
        <tissue evidence="1">Muscle</tissue>
    </source>
</reference>